<dbReference type="KEGG" id="mng:MNEG_8295"/>
<sequence>MLPKNNLQRDRLRKLRVFCGPDHPFGALHMVPWRMPPKQLEDHKRGWLMPAGFEPMNPQAYARRMLGSRRPAGVGAAAGARQLESQQEQQQQQQQEQQQQQQQPAGAEQGQQGEQQHQAPVIPFDDLLASDERQFIEECRRRGLRGTRS</sequence>
<name>A0A0D2KWP5_9CHLO</name>
<dbReference type="OrthoDB" id="274622at2759"/>
<dbReference type="RefSeq" id="XP_013898683.1">
    <property type="nucleotide sequence ID" value="XM_014043229.1"/>
</dbReference>
<dbReference type="EMBL" id="KK101779">
    <property type="protein sequence ID" value="KIY99663.1"/>
    <property type="molecule type" value="Genomic_DNA"/>
</dbReference>
<dbReference type="GO" id="GO:0005840">
    <property type="term" value="C:ribosome"/>
    <property type="evidence" value="ECO:0007669"/>
    <property type="project" value="InterPro"/>
</dbReference>
<feature type="region of interest" description="Disordered" evidence="1">
    <location>
        <begin position="65"/>
        <end position="129"/>
    </location>
</feature>
<dbReference type="AlphaFoldDB" id="A0A0D2KWP5"/>
<dbReference type="Gene3D" id="3.90.1180.10">
    <property type="entry name" value="Ribosomal protein L13"/>
    <property type="match status" value="1"/>
</dbReference>
<reference evidence="2 3" key="1">
    <citation type="journal article" date="2013" name="BMC Genomics">
        <title>Reconstruction of the lipid metabolism for the microalga Monoraphidium neglectum from its genome sequence reveals characteristics suitable for biofuel production.</title>
        <authorList>
            <person name="Bogen C."/>
            <person name="Al-Dilaimi A."/>
            <person name="Albersmeier A."/>
            <person name="Wichmann J."/>
            <person name="Grundmann M."/>
            <person name="Rupp O."/>
            <person name="Lauersen K.J."/>
            <person name="Blifernez-Klassen O."/>
            <person name="Kalinowski J."/>
            <person name="Goesmann A."/>
            <person name="Mussgnug J.H."/>
            <person name="Kruse O."/>
        </authorList>
    </citation>
    <scope>NUCLEOTIDE SEQUENCE [LARGE SCALE GENOMIC DNA]</scope>
    <source>
        <strain evidence="2 3">SAG 48.87</strain>
    </source>
</reference>
<dbReference type="GO" id="GO:0006412">
    <property type="term" value="P:translation"/>
    <property type="evidence" value="ECO:0007669"/>
    <property type="project" value="InterPro"/>
</dbReference>
<keyword evidence="3" id="KW-1185">Reference proteome</keyword>
<dbReference type="GeneID" id="25741171"/>
<accession>A0A0D2KWP5</accession>
<gene>
    <name evidence="2" type="ORF">MNEG_8295</name>
</gene>
<evidence type="ECO:0000256" key="1">
    <source>
        <dbReference type="SAM" id="MobiDB-lite"/>
    </source>
</evidence>
<dbReference type="GO" id="GO:0003735">
    <property type="term" value="F:structural constituent of ribosome"/>
    <property type="evidence" value="ECO:0007669"/>
    <property type="project" value="InterPro"/>
</dbReference>
<evidence type="ECO:0000313" key="2">
    <source>
        <dbReference type="EMBL" id="KIY99663.1"/>
    </source>
</evidence>
<dbReference type="SUPFAM" id="SSF52161">
    <property type="entry name" value="Ribosomal protein L13"/>
    <property type="match status" value="1"/>
</dbReference>
<evidence type="ECO:0000313" key="3">
    <source>
        <dbReference type="Proteomes" id="UP000054498"/>
    </source>
</evidence>
<organism evidence="2 3">
    <name type="scientific">Monoraphidium neglectum</name>
    <dbReference type="NCBI Taxonomy" id="145388"/>
    <lineage>
        <taxon>Eukaryota</taxon>
        <taxon>Viridiplantae</taxon>
        <taxon>Chlorophyta</taxon>
        <taxon>core chlorophytes</taxon>
        <taxon>Chlorophyceae</taxon>
        <taxon>CS clade</taxon>
        <taxon>Sphaeropleales</taxon>
        <taxon>Selenastraceae</taxon>
        <taxon>Monoraphidium</taxon>
    </lineage>
</organism>
<feature type="compositionally biased region" description="Low complexity" evidence="1">
    <location>
        <begin position="72"/>
        <end position="119"/>
    </location>
</feature>
<proteinExistence type="predicted"/>
<dbReference type="InterPro" id="IPR036899">
    <property type="entry name" value="Ribosomal_uL13_sf"/>
</dbReference>
<dbReference type="Proteomes" id="UP000054498">
    <property type="component" value="Unassembled WGS sequence"/>
</dbReference>
<protein>
    <submittedName>
        <fullName evidence="2">Uncharacterized protein</fullName>
    </submittedName>
</protein>
<dbReference type="STRING" id="145388.A0A0D2KWP5"/>